<comment type="caution">
    <text evidence="1">The sequence shown here is derived from an EMBL/GenBank/DDBJ whole genome shotgun (WGS) entry which is preliminary data.</text>
</comment>
<dbReference type="Proteomes" id="UP000481153">
    <property type="component" value="Unassembled WGS sequence"/>
</dbReference>
<evidence type="ECO:0000313" key="1">
    <source>
        <dbReference type="EMBL" id="KAF0723619.1"/>
    </source>
</evidence>
<name>A0A6G0W8V1_9STRA</name>
<proteinExistence type="predicted"/>
<protein>
    <submittedName>
        <fullName evidence="1">Uncharacterized protein</fullName>
    </submittedName>
</protein>
<accession>A0A6G0W8V1</accession>
<sequence>MGSHSSKRLNSPDFTTRPCRISHGKYVAFSILSAKCAIRRSLVFVDIVEGEQSFCVFCQAMARSGWYAMNGWVLPKLAERECKDTNRHG</sequence>
<gene>
    <name evidence="1" type="ORF">Ae201684_017522</name>
</gene>
<dbReference type="AlphaFoldDB" id="A0A6G0W8V1"/>
<dbReference type="EMBL" id="VJMJ01000300">
    <property type="protein sequence ID" value="KAF0723619.1"/>
    <property type="molecule type" value="Genomic_DNA"/>
</dbReference>
<evidence type="ECO:0000313" key="2">
    <source>
        <dbReference type="Proteomes" id="UP000481153"/>
    </source>
</evidence>
<reference evidence="1 2" key="1">
    <citation type="submission" date="2019-07" db="EMBL/GenBank/DDBJ databases">
        <title>Genomics analysis of Aphanomyces spp. identifies a new class of oomycete effector associated with host adaptation.</title>
        <authorList>
            <person name="Gaulin E."/>
        </authorList>
    </citation>
    <scope>NUCLEOTIDE SEQUENCE [LARGE SCALE GENOMIC DNA]</scope>
    <source>
        <strain evidence="1 2">ATCC 201684</strain>
    </source>
</reference>
<keyword evidence="2" id="KW-1185">Reference proteome</keyword>
<organism evidence="1 2">
    <name type="scientific">Aphanomyces euteiches</name>
    <dbReference type="NCBI Taxonomy" id="100861"/>
    <lineage>
        <taxon>Eukaryota</taxon>
        <taxon>Sar</taxon>
        <taxon>Stramenopiles</taxon>
        <taxon>Oomycota</taxon>
        <taxon>Saprolegniomycetes</taxon>
        <taxon>Saprolegniales</taxon>
        <taxon>Verrucalvaceae</taxon>
        <taxon>Aphanomyces</taxon>
    </lineage>
</organism>